<dbReference type="GO" id="GO:0005886">
    <property type="term" value="C:plasma membrane"/>
    <property type="evidence" value="ECO:0007669"/>
    <property type="project" value="UniProtKB-SubCell"/>
</dbReference>
<evidence type="ECO:0000313" key="7">
    <source>
        <dbReference type="EMBL" id="AIU69951.1"/>
    </source>
</evidence>
<keyword evidence="3 6" id="KW-0812">Transmembrane</keyword>
<dbReference type="PANTHER" id="PTHR34583:SF2">
    <property type="entry name" value="ANTIPORTER SUBUNIT MNHC2-RELATED"/>
    <property type="match status" value="1"/>
</dbReference>
<protein>
    <submittedName>
        <fullName evidence="7">NADH-ubiquinone oxidoreductase subunit 4L</fullName>
    </submittedName>
</protein>
<evidence type="ECO:0000256" key="4">
    <source>
        <dbReference type="ARBA" id="ARBA00022989"/>
    </source>
</evidence>
<proteinExistence type="predicted"/>
<dbReference type="Gene3D" id="1.10.287.3510">
    <property type="match status" value="1"/>
</dbReference>
<evidence type="ECO:0000256" key="3">
    <source>
        <dbReference type="ARBA" id="ARBA00022692"/>
    </source>
</evidence>
<dbReference type="RefSeq" id="WP_050002925.1">
    <property type="nucleotide sequence ID" value="NZ_CP008887.1"/>
</dbReference>
<dbReference type="KEGG" id="teu:TEU_06205"/>
<feature type="transmembrane region" description="Helical" evidence="6">
    <location>
        <begin position="46"/>
        <end position="64"/>
    </location>
</feature>
<dbReference type="HOGENOM" id="CLU_082058_2_1_2"/>
<dbReference type="STRING" id="1505907.TEU_06205"/>
<reference evidence="7 8" key="1">
    <citation type="journal article" date="2015" name="Int. J. Syst. Evol. Microbiol.">
        <title>Thermococcus eurythermalis sp. nov., a conditional piezophilic hyperthermophilic archaeon with a wide temperature range isolated from an oil-immersed chimney in the Guaymas Basin.</title>
        <authorList>
            <person name="Zhao W."/>
            <person name="Zeng X."/>
            <person name="Xiao X."/>
        </authorList>
    </citation>
    <scope>NUCLEOTIDE SEQUENCE [LARGE SCALE GENOMIC DNA]</scope>
    <source>
        <strain evidence="7 8">A501</strain>
    </source>
</reference>
<evidence type="ECO:0000256" key="5">
    <source>
        <dbReference type="ARBA" id="ARBA00023136"/>
    </source>
</evidence>
<dbReference type="EMBL" id="CP008887">
    <property type="protein sequence ID" value="AIU69951.1"/>
    <property type="molecule type" value="Genomic_DNA"/>
</dbReference>
<keyword evidence="2" id="KW-1003">Cell membrane</keyword>
<evidence type="ECO:0000256" key="2">
    <source>
        <dbReference type="ARBA" id="ARBA00022475"/>
    </source>
</evidence>
<dbReference type="Pfam" id="PF00420">
    <property type="entry name" value="Oxidored_q2"/>
    <property type="match status" value="1"/>
</dbReference>
<dbReference type="OrthoDB" id="18006at2157"/>
<comment type="subcellular location">
    <subcellularLocation>
        <location evidence="1">Cell membrane</location>
        <topology evidence="1">Multi-pass membrane protein</topology>
    </subcellularLocation>
</comment>
<organism evidence="7 8">
    <name type="scientific">Thermococcus eurythermalis</name>
    <dbReference type="NCBI Taxonomy" id="1505907"/>
    <lineage>
        <taxon>Archaea</taxon>
        <taxon>Methanobacteriati</taxon>
        <taxon>Methanobacteriota</taxon>
        <taxon>Thermococci</taxon>
        <taxon>Thermococcales</taxon>
        <taxon>Thermococcaceae</taxon>
        <taxon>Thermococcus</taxon>
    </lineage>
</organism>
<keyword evidence="7" id="KW-0830">Ubiquinone</keyword>
<sequence length="128" mass="14355">MIDLLLAYITLTLFGMVFLGIYGVVTRSNLIKKIIMLNVLGDAVNMLFILIGYRLVFPVFPPIYEEHLSFEEFLSRAVDPVPQALVLTAIVIGMAMNILLTTYAIQFYRLHGTVDARDIAEIMGGENE</sequence>
<name>A0A097QTZ4_9EURY</name>
<keyword evidence="5 6" id="KW-0472">Membrane</keyword>
<keyword evidence="4 6" id="KW-1133">Transmembrane helix</keyword>
<dbReference type="Proteomes" id="UP000029980">
    <property type="component" value="Chromosome"/>
</dbReference>
<dbReference type="GeneID" id="25153026"/>
<dbReference type="InterPro" id="IPR050601">
    <property type="entry name" value="CPA3_antiporter_subunitC"/>
</dbReference>
<feature type="transmembrane region" description="Helical" evidence="6">
    <location>
        <begin position="6"/>
        <end position="25"/>
    </location>
</feature>
<keyword evidence="8" id="KW-1185">Reference proteome</keyword>
<feature type="transmembrane region" description="Helical" evidence="6">
    <location>
        <begin position="84"/>
        <end position="105"/>
    </location>
</feature>
<dbReference type="AlphaFoldDB" id="A0A097QTZ4"/>
<dbReference type="PANTHER" id="PTHR34583">
    <property type="entry name" value="ANTIPORTER SUBUNIT MNHC2-RELATED"/>
    <property type="match status" value="1"/>
</dbReference>
<gene>
    <name evidence="7" type="ORF">TEU_06205</name>
</gene>
<evidence type="ECO:0000256" key="6">
    <source>
        <dbReference type="SAM" id="Phobius"/>
    </source>
</evidence>
<evidence type="ECO:0000313" key="8">
    <source>
        <dbReference type="Proteomes" id="UP000029980"/>
    </source>
</evidence>
<dbReference type="InterPro" id="IPR039428">
    <property type="entry name" value="NUOK/Mnh_C1-like"/>
</dbReference>
<accession>A0A097QTZ4</accession>
<evidence type="ECO:0000256" key="1">
    <source>
        <dbReference type="ARBA" id="ARBA00004651"/>
    </source>
</evidence>